<proteinExistence type="inferred from homology"/>
<evidence type="ECO:0000256" key="9">
    <source>
        <dbReference type="ARBA" id="ARBA00032931"/>
    </source>
</evidence>
<dbReference type="Pfam" id="PF00586">
    <property type="entry name" value="AIRS"/>
    <property type="match status" value="1"/>
</dbReference>
<comment type="catalytic activity">
    <reaction evidence="11">
        <text>2-formamido-N(1)-(5-O-phospho-beta-D-ribosyl)acetamidine + ATP = 5-amino-1-(5-phospho-beta-D-ribosyl)imidazole + ADP + phosphate + H(+)</text>
        <dbReference type="Rhea" id="RHEA:23032"/>
        <dbReference type="ChEBI" id="CHEBI:15378"/>
        <dbReference type="ChEBI" id="CHEBI:30616"/>
        <dbReference type="ChEBI" id="CHEBI:43474"/>
        <dbReference type="ChEBI" id="CHEBI:137981"/>
        <dbReference type="ChEBI" id="CHEBI:147287"/>
        <dbReference type="ChEBI" id="CHEBI:456216"/>
        <dbReference type="EC" id="6.3.3.1"/>
    </reaction>
</comment>
<evidence type="ECO:0000256" key="5">
    <source>
        <dbReference type="ARBA" id="ARBA00022598"/>
    </source>
</evidence>
<evidence type="ECO:0000256" key="1">
    <source>
        <dbReference type="ARBA" id="ARBA00004686"/>
    </source>
</evidence>
<evidence type="ECO:0000256" key="4">
    <source>
        <dbReference type="ARBA" id="ARBA00020367"/>
    </source>
</evidence>
<comment type="similarity">
    <text evidence="2">Belongs to the AIR synthase family.</text>
</comment>
<dbReference type="SUPFAM" id="SSF55326">
    <property type="entry name" value="PurM N-terminal domain-like"/>
    <property type="match status" value="1"/>
</dbReference>
<dbReference type="EMBL" id="JAAWWL010000002">
    <property type="protein sequence ID" value="NKI33022.1"/>
    <property type="molecule type" value="Genomic_DNA"/>
</dbReference>
<evidence type="ECO:0000259" key="12">
    <source>
        <dbReference type="Pfam" id="PF00586"/>
    </source>
</evidence>
<dbReference type="InterPro" id="IPR004733">
    <property type="entry name" value="PurM_cligase"/>
</dbReference>
<feature type="domain" description="PurM-like N-terminal" evidence="12">
    <location>
        <begin position="48"/>
        <end position="168"/>
    </location>
</feature>
<dbReference type="SUPFAM" id="SSF56042">
    <property type="entry name" value="PurM C-terminal domain-like"/>
    <property type="match status" value="1"/>
</dbReference>
<dbReference type="Gene3D" id="3.30.1330.10">
    <property type="entry name" value="PurM-like, N-terminal domain"/>
    <property type="match status" value="1"/>
</dbReference>
<evidence type="ECO:0000256" key="3">
    <source>
        <dbReference type="ARBA" id="ARBA00013047"/>
    </source>
</evidence>
<evidence type="ECO:0000259" key="13">
    <source>
        <dbReference type="Pfam" id="PF02769"/>
    </source>
</evidence>
<dbReference type="PANTHER" id="PTHR10520:SF12">
    <property type="entry name" value="TRIFUNCTIONAL PURINE BIOSYNTHETIC PROTEIN ADENOSINE-3"/>
    <property type="match status" value="1"/>
</dbReference>
<comment type="caution">
    <text evidence="14">The sequence shown here is derived from an EMBL/GenBank/DDBJ whole genome shotgun (WGS) entry which is preliminary data.</text>
</comment>
<accession>A0ABX1GST5</accession>
<evidence type="ECO:0000256" key="10">
    <source>
        <dbReference type="ARBA" id="ARBA00033093"/>
    </source>
</evidence>
<dbReference type="Pfam" id="PF02769">
    <property type="entry name" value="AIRS_C"/>
    <property type="match status" value="1"/>
</dbReference>
<evidence type="ECO:0000313" key="14">
    <source>
        <dbReference type="EMBL" id="NKI33022.1"/>
    </source>
</evidence>
<comment type="pathway">
    <text evidence="1">Purine metabolism; IMP biosynthesis via de novo pathway; 5-amino-1-(5-phospho-D-ribosyl)imidazole from N(2)-formyl-N(1)-(5-phospho-D-ribosyl)glycinamide: step 2/2.</text>
</comment>
<keyword evidence="5" id="KW-0436">Ligase</keyword>
<keyword evidence="7" id="KW-0067">ATP-binding</keyword>
<dbReference type="Gene3D" id="3.90.650.10">
    <property type="entry name" value="PurM-like C-terminal domain"/>
    <property type="match status" value="1"/>
</dbReference>
<evidence type="ECO:0000256" key="7">
    <source>
        <dbReference type="ARBA" id="ARBA00022840"/>
    </source>
</evidence>
<evidence type="ECO:0000256" key="11">
    <source>
        <dbReference type="ARBA" id="ARBA00049057"/>
    </source>
</evidence>
<reference evidence="14 15" key="1">
    <citation type="submission" date="2020-04" db="EMBL/GenBank/DDBJ databases">
        <authorList>
            <person name="Yoon J."/>
        </authorList>
    </citation>
    <scope>NUCLEOTIDE SEQUENCE [LARGE SCALE GENOMIC DNA]</scope>
    <source>
        <strain evidence="14 15">DJ-13</strain>
    </source>
</reference>
<keyword evidence="6" id="KW-0547">Nucleotide-binding</keyword>
<dbReference type="Proteomes" id="UP000718451">
    <property type="component" value="Unassembled WGS sequence"/>
</dbReference>
<sequence length="393" mass="42969">MSSENSKRYNQRGVSASKEDVHNAIKNIDKGLFPKAFCKIVPDHLTGSDEHCLVMHADGAGTKSSLAYLYWKETGDLSVWKGIAQDALIMNIDDLICVGATDNIMLSSTIGRNKNLIPGEVISAIINGTEELISDLKAHGISIHSTGGETADVGDLVRTIIVDSTVTARMKRSQVIDNANIRSGDVILGLSSFGQATYESEYNGGMGSNGLTSARHDVFANYLAKRYPESFDPAVPNDLVYSGTKQLTDDVLDSPLDAGKLVLSPTRTYAPVVKEILSKYSSNEIHGMVHCSGGAQTKILHFIEDLHVIKDNLFQVPPLFRLIQEQSGTDWKEMYQVFNCGHRLELYLEESVASAVIEIAQNFGIDAQIVGRVETSNTKKLTIKSEFGVFEYS</sequence>
<evidence type="ECO:0000256" key="2">
    <source>
        <dbReference type="ARBA" id="ARBA00010280"/>
    </source>
</evidence>
<dbReference type="InterPro" id="IPR010918">
    <property type="entry name" value="PurM-like_C_dom"/>
</dbReference>
<organism evidence="14 15">
    <name type="scientific">Croceivirga thetidis</name>
    <dbReference type="NCBI Taxonomy" id="2721623"/>
    <lineage>
        <taxon>Bacteria</taxon>
        <taxon>Pseudomonadati</taxon>
        <taxon>Bacteroidota</taxon>
        <taxon>Flavobacteriia</taxon>
        <taxon>Flavobacteriales</taxon>
        <taxon>Flavobacteriaceae</taxon>
        <taxon>Croceivirga</taxon>
    </lineage>
</organism>
<dbReference type="PANTHER" id="PTHR10520">
    <property type="entry name" value="TRIFUNCTIONAL PURINE BIOSYNTHETIC PROTEIN ADENOSINE-3-RELATED"/>
    <property type="match status" value="1"/>
</dbReference>
<dbReference type="RefSeq" id="WP_168553175.1">
    <property type="nucleotide sequence ID" value="NZ_JAAWWL010000002.1"/>
</dbReference>
<keyword evidence="15" id="KW-1185">Reference proteome</keyword>
<dbReference type="InterPro" id="IPR036676">
    <property type="entry name" value="PurM-like_C_sf"/>
</dbReference>
<dbReference type="EC" id="6.3.3.1" evidence="3"/>
<protein>
    <recommendedName>
        <fullName evidence="4">Phosphoribosylformylglycinamidine cyclo-ligase</fullName>
        <ecNumber evidence="3">6.3.3.1</ecNumber>
    </recommendedName>
    <alternativeName>
        <fullName evidence="9">AIR synthase</fullName>
    </alternativeName>
    <alternativeName>
        <fullName evidence="10">AIRS</fullName>
    </alternativeName>
    <alternativeName>
        <fullName evidence="8">Phosphoribosyl-aminoimidazole synthetase</fullName>
    </alternativeName>
</protein>
<evidence type="ECO:0000256" key="6">
    <source>
        <dbReference type="ARBA" id="ARBA00022741"/>
    </source>
</evidence>
<feature type="domain" description="PurM-like C-terminal" evidence="13">
    <location>
        <begin position="272"/>
        <end position="383"/>
    </location>
</feature>
<gene>
    <name evidence="14" type="ORF">HCU67_13775</name>
</gene>
<dbReference type="InterPro" id="IPR036921">
    <property type="entry name" value="PurM-like_N_sf"/>
</dbReference>
<evidence type="ECO:0000313" key="15">
    <source>
        <dbReference type="Proteomes" id="UP000718451"/>
    </source>
</evidence>
<evidence type="ECO:0000256" key="8">
    <source>
        <dbReference type="ARBA" id="ARBA00031908"/>
    </source>
</evidence>
<name>A0ABX1GST5_9FLAO</name>
<dbReference type="InterPro" id="IPR016188">
    <property type="entry name" value="PurM-like_N"/>
</dbReference>